<keyword evidence="8 14" id="KW-0675">Receptor</keyword>
<dbReference type="AlphaFoldDB" id="A0A398C9G4"/>
<evidence type="ECO:0000313" key="14">
    <source>
        <dbReference type="EMBL" id="RID97468.1"/>
    </source>
</evidence>
<dbReference type="Pfam" id="PF00593">
    <property type="entry name" value="TonB_dep_Rec_b-barrel"/>
    <property type="match status" value="1"/>
</dbReference>
<dbReference type="OrthoDB" id="98353at2"/>
<dbReference type="EMBL" id="QXJC01000007">
    <property type="protein sequence ID" value="RID97468.1"/>
    <property type="molecule type" value="Genomic_DNA"/>
</dbReference>
<dbReference type="InterPro" id="IPR000531">
    <property type="entry name" value="Beta-barrel_TonB"/>
</dbReference>
<dbReference type="GO" id="GO:0044718">
    <property type="term" value="P:siderophore transmembrane transport"/>
    <property type="evidence" value="ECO:0007669"/>
    <property type="project" value="TreeGrafter"/>
</dbReference>
<evidence type="ECO:0000256" key="11">
    <source>
        <dbReference type="RuleBase" id="RU003357"/>
    </source>
</evidence>
<dbReference type="Gene3D" id="2.170.130.10">
    <property type="entry name" value="TonB-dependent receptor, plug domain"/>
    <property type="match status" value="1"/>
</dbReference>
<dbReference type="GO" id="GO:0009279">
    <property type="term" value="C:cell outer membrane"/>
    <property type="evidence" value="ECO:0007669"/>
    <property type="project" value="UniProtKB-SubCell"/>
</dbReference>
<keyword evidence="6 11" id="KW-0798">TonB box</keyword>
<evidence type="ECO:0000256" key="6">
    <source>
        <dbReference type="ARBA" id="ARBA00023077"/>
    </source>
</evidence>
<keyword evidence="4 10" id="KW-1134">Transmembrane beta strand</keyword>
<dbReference type="Proteomes" id="UP000266302">
    <property type="component" value="Unassembled WGS sequence"/>
</dbReference>
<protein>
    <submittedName>
        <fullName evidence="14">TonB-dependent receptor</fullName>
    </submittedName>
</protein>
<evidence type="ECO:0000256" key="3">
    <source>
        <dbReference type="ARBA" id="ARBA00022448"/>
    </source>
</evidence>
<keyword evidence="7 10" id="KW-0472">Membrane</keyword>
<dbReference type="Pfam" id="PF07715">
    <property type="entry name" value="Plug"/>
    <property type="match status" value="1"/>
</dbReference>
<organism evidence="14 15">
    <name type="scientific">Simplicispira hankyongi</name>
    <dbReference type="NCBI Taxonomy" id="2315688"/>
    <lineage>
        <taxon>Bacteria</taxon>
        <taxon>Pseudomonadati</taxon>
        <taxon>Pseudomonadota</taxon>
        <taxon>Betaproteobacteria</taxon>
        <taxon>Burkholderiales</taxon>
        <taxon>Comamonadaceae</taxon>
        <taxon>Simplicispira</taxon>
    </lineage>
</organism>
<gene>
    <name evidence="14" type="ORF">D3F03_14530</name>
</gene>
<keyword evidence="9 10" id="KW-0998">Cell outer membrane</keyword>
<name>A0A398C9G4_9BURK</name>
<dbReference type="PANTHER" id="PTHR30069">
    <property type="entry name" value="TONB-DEPENDENT OUTER MEMBRANE RECEPTOR"/>
    <property type="match status" value="1"/>
</dbReference>
<dbReference type="InterPro" id="IPR039426">
    <property type="entry name" value="TonB-dep_rcpt-like"/>
</dbReference>
<proteinExistence type="inferred from homology"/>
<evidence type="ECO:0000256" key="5">
    <source>
        <dbReference type="ARBA" id="ARBA00022692"/>
    </source>
</evidence>
<evidence type="ECO:0000256" key="1">
    <source>
        <dbReference type="ARBA" id="ARBA00004571"/>
    </source>
</evidence>
<dbReference type="InterPro" id="IPR037066">
    <property type="entry name" value="Plug_dom_sf"/>
</dbReference>
<evidence type="ECO:0000256" key="10">
    <source>
        <dbReference type="PROSITE-ProRule" id="PRU01360"/>
    </source>
</evidence>
<comment type="subcellular location">
    <subcellularLocation>
        <location evidence="1 10">Cell outer membrane</location>
        <topology evidence="1 10">Multi-pass membrane protein</topology>
    </subcellularLocation>
</comment>
<dbReference type="PANTHER" id="PTHR30069:SF39">
    <property type="entry name" value="BLL6183 PROTEIN"/>
    <property type="match status" value="1"/>
</dbReference>
<feature type="domain" description="TonB-dependent receptor plug" evidence="13">
    <location>
        <begin position="76"/>
        <end position="189"/>
    </location>
</feature>
<dbReference type="InterPro" id="IPR012910">
    <property type="entry name" value="Plug_dom"/>
</dbReference>
<dbReference type="Gene3D" id="2.40.170.20">
    <property type="entry name" value="TonB-dependent receptor, beta-barrel domain"/>
    <property type="match status" value="1"/>
</dbReference>
<evidence type="ECO:0000313" key="15">
    <source>
        <dbReference type="Proteomes" id="UP000266302"/>
    </source>
</evidence>
<keyword evidence="15" id="KW-1185">Reference proteome</keyword>
<evidence type="ECO:0000256" key="9">
    <source>
        <dbReference type="ARBA" id="ARBA00023237"/>
    </source>
</evidence>
<evidence type="ECO:0000256" key="4">
    <source>
        <dbReference type="ARBA" id="ARBA00022452"/>
    </source>
</evidence>
<evidence type="ECO:0000259" key="12">
    <source>
        <dbReference type="Pfam" id="PF00593"/>
    </source>
</evidence>
<evidence type="ECO:0000256" key="2">
    <source>
        <dbReference type="ARBA" id="ARBA00009810"/>
    </source>
</evidence>
<dbReference type="GO" id="GO:0015344">
    <property type="term" value="F:siderophore uptake transmembrane transporter activity"/>
    <property type="evidence" value="ECO:0007669"/>
    <property type="project" value="TreeGrafter"/>
</dbReference>
<comment type="similarity">
    <text evidence="2 10 11">Belongs to the TonB-dependent receptor family.</text>
</comment>
<accession>A0A398C9G4</accession>
<dbReference type="InterPro" id="IPR036942">
    <property type="entry name" value="Beta-barrel_TonB_sf"/>
</dbReference>
<evidence type="ECO:0000256" key="8">
    <source>
        <dbReference type="ARBA" id="ARBA00023170"/>
    </source>
</evidence>
<evidence type="ECO:0000256" key="7">
    <source>
        <dbReference type="ARBA" id="ARBA00023136"/>
    </source>
</evidence>
<dbReference type="PROSITE" id="PS52016">
    <property type="entry name" value="TONB_DEPENDENT_REC_3"/>
    <property type="match status" value="1"/>
</dbReference>
<dbReference type="SUPFAM" id="SSF56935">
    <property type="entry name" value="Porins"/>
    <property type="match status" value="1"/>
</dbReference>
<sequence length="860" mass="92082">MCSWPESSTAPAGNANIQSGSLVQHPISRRRLWPQTLITLALVATFSPHANAQQEKILPAVQVVGSTPLPGIGQPLNEVAAPVQTAKSRDVERSGALDLGDFMNRTLGSVHVNEMQGNPFQMDVSYRGYTASPLLGTPQGLSVYVDGVRMNQPFGDVVSWDLIPRAAISSMTLMPGSNPLFGLNTLGGALSVQTKDGRSNPGTSLQTTLGSNVRRAVEFEHGGFNDKGLDWYVTGNLFKENGWREDSPSDVRQLFTKLGWHDSATDLKLSLSHADNQLTGNGLQEQSLLALDRASVYTLPDQTNNRSTMLNLAGSHSVNDNLLLSGNVYYRDIKTSTYNGDINDDALDQSVYQPSAADRAALAAAGYSGYPVSGANASNTPFPSWRCIAQALQNDEPAEKCNGLINRGQNSQQNFGLSGQLTWLGDLAGKRNQLVTGAGYDASRVRFAQSSQLGYLNPDRSITGVSAFGDGVSGGNVDGEPYDTRVNLAGHIQTWSLFASDTLSIQDNLHLTLSGRYNTTSIKNRDQIHGASDSASLTGDNRFSRLNPAIGLTYSPAKTLNTYFGYSESSRAPTAIELGCANPDQPCKLPNAMAGDPPLKQVVTRTFEAGLRGRLAGNLRWNAGVFSAENQNDILFVADNQTGYGYFKNFGKTRRRGLELGLSGELGKLNLGAQYTWLDATYQSAEIINGSGNSSNDAAIAGNPGLDGTIGIRPGDRIPLIPRQILKLFASYAVSPSFTLNGTVVAVSGSLARGNENNGHQPDGTYYLGPGRSAGYAIFNVGGNYRVTRRLQLLAQVNNVFDRQYSTAAQLGATGFDANGNFVARPLGGSGADGYPLRQSTFYAPGAPRQVWVGLRYVFD</sequence>
<keyword evidence="5 10" id="KW-0812">Transmembrane</keyword>
<keyword evidence="3 10" id="KW-0813">Transport</keyword>
<reference evidence="14 15" key="1">
    <citation type="submission" date="2018-09" db="EMBL/GenBank/DDBJ databases">
        <title>Draft genome of Simplicispira sp. NY-02.</title>
        <authorList>
            <person name="Im W.T."/>
        </authorList>
    </citation>
    <scope>NUCLEOTIDE SEQUENCE [LARGE SCALE GENOMIC DNA]</scope>
    <source>
        <strain evidence="14 15">NY-02</strain>
    </source>
</reference>
<evidence type="ECO:0000259" key="13">
    <source>
        <dbReference type="Pfam" id="PF07715"/>
    </source>
</evidence>
<comment type="caution">
    <text evidence="14">The sequence shown here is derived from an EMBL/GenBank/DDBJ whole genome shotgun (WGS) entry which is preliminary data.</text>
</comment>
<feature type="domain" description="TonB-dependent receptor-like beta-barrel" evidence="12">
    <location>
        <begin position="257"/>
        <end position="800"/>
    </location>
</feature>